<reference evidence="1 2" key="1">
    <citation type="submission" date="2019-06" db="EMBL/GenBank/DDBJ databases">
        <title>Genome of Methylobacterium sp. 17Sr1-39.</title>
        <authorList>
            <person name="Seo T."/>
        </authorList>
    </citation>
    <scope>NUCLEOTIDE SEQUENCE [LARGE SCALE GENOMIC DNA]</scope>
    <source>
        <strain evidence="1 2">17Sr1-39</strain>
    </source>
</reference>
<proteinExistence type="predicted"/>
<comment type="caution">
    <text evidence="1">The sequence shown here is derived from an EMBL/GenBank/DDBJ whole genome shotgun (WGS) entry which is preliminary data.</text>
</comment>
<protein>
    <submittedName>
        <fullName evidence="1">Uncharacterized protein</fullName>
    </submittedName>
</protein>
<keyword evidence="2" id="KW-1185">Reference proteome</keyword>
<dbReference type="Proteomes" id="UP000305267">
    <property type="component" value="Unassembled WGS sequence"/>
</dbReference>
<evidence type="ECO:0000313" key="1">
    <source>
        <dbReference type="EMBL" id="TNC05945.1"/>
    </source>
</evidence>
<evidence type="ECO:0000313" key="2">
    <source>
        <dbReference type="Proteomes" id="UP000305267"/>
    </source>
</evidence>
<dbReference type="OrthoDB" id="7998777at2"/>
<name>A0A5C4L7X3_9HYPH</name>
<dbReference type="AlphaFoldDB" id="A0A5C4L7X3"/>
<dbReference type="EMBL" id="VDDA01000054">
    <property type="protein sequence ID" value="TNC05945.1"/>
    <property type="molecule type" value="Genomic_DNA"/>
</dbReference>
<sequence>MVCDVEALLRRLWCLNDKDDIRPSRQVAPASASQIATLDPAVMLAMSPRLRARDTVADAWHGAAFGQT</sequence>
<accession>A0A5C4L7X3</accession>
<dbReference type="RefSeq" id="WP_139040629.1">
    <property type="nucleotide sequence ID" value="NZ_VDDA01000054.1"/>
</dbReference>
<gene>
    <name evidence="1" type="ORF">FF100_35075</name>
</gene>
<organism evidence="1 2">
    <name type="scientific">Methylobacterium terricola</name>
    <dbReference type="NCBI Taxonomy" id="2583531"/>
    <lineage>
        <taxon>Bacteria</taxon>
        <taxon>Pseudomonadati</taxon>
        <taxon>Pseudomonadota</taxon>
        <taxon>Alphaproteobacteria</taxon>
        <taxon>Hyphomicrobiales</taxon>
        <taxon>Methylobacteriaceae</taxon>
        <taxon>Methylobacterium</taxon>
    </lineage>
</organism>